<reference evidence="1" key="1">
    <citation type="submission" date="2022-10" db="EMBL/GenBank/DDBJ databases">
        <title>The complete genomes of actinobacterial strains from the NBC collection.</title>
        <authorList>
            <person name="Joergensen T.S."/>
            <person name="Alvarez Arevalo M."/>
            <person name="Sterndorff E.B."/>
            <person name="Faurdal D."/>
            <person name="Vuksanovic O."/>
            <person name="Mourched A.-S."/>
            <person name="Charusanti P."/>
            <person name="Shaw S."/>
            <person name="Blin K."/>
            <person name="Weber T."/>
        </authorList>
    </citation>
    <scope>NUCLEOTIDE SEQUENCE</scope>
    <source>
        <strain evidence="1">NBC_00003</strain>
    </source>
</reference>
<organism evidence="1">
    <name type="scientific">Streptomyces sp. NBC_00003</name>
    <dbReference type="NCBI Taxonomy" id="2903608"/>
    <lineage>
        <taxon>Bacteria</taxon>
        <taxon>Bacillati</taxon>
        <taxon>Actinomycetota</taxon>
        <taxon>Actinomycetes</taxon>
        <taxon>Kitasatosporales</taxon>
        <taxon>Streptomycetaceae</taxon>
        <taxon>Streptomyces</taxon>
    </lineage>
</organism>
<protein>
    <submittedName>
        <fullName evidence="1">Uncharacterized protein</fullName>
    </submittedName>
</protein>
<gene>
    <name evidence="1" type="ORF">OG549_24255</name>
</gene>
<proteinExistence type="predicted"/>
<evidence type="ECO:0000313" key="1">
    <source>
        <dbReference type="EMBL" id="WTW63510.1"/>
    </source>
</evidence>
<accession>A0AAU2V8A8</accession>
<name>A0AAU2V8A8_9ACTN</name>
<dbReference type="AlphaFoldDB" id="A0AAU2V8A8"/>
<dbReference type="EMBL" id="CP108318">
    <property type="protein sequence ID" value="WTW63510.1"/>
    <property type="molecule type" value="Genomic_DNA"/>
</dbReference>
<sequence>MSRVTDAMERLADRLRTQVDRPVTTDPRNVVAPCVLIAPPQLTPDGVQCGGCKAKHQVLVIGLPGARAELDPLAQLLDQVLTALDDGPGWTLAELVSFEPLSDPSHIEPSMAYQVTVEEYV</sequence>